<evidence type="ECO:0000313" key="4">
    <source>
        <dbReference type="Proteomes" id="UP000186817"/>
    </source>
</evidence>
<dbReference type="Proteomes" id="UP000186817">
    <property type="component" value="Unassembled WGS sequence"/>
</dbReference>
<gene>
    <name evidence="3" type="ORF">AK812_SmicGene23110</name>
</gene>
<feature type="coiled-coil region" evidence="1">
    <location>
        <begin position="58"/>
        <end position="92"/>
    </location>
</feature>
<organism evidence="3 4">
    <name type="scientific">Symbiodinium microadriaticum</name>
    <name type="common">Dinoflagellate</name>
    <name type="synonym">Zooxanthella microadriatica</name>
    <dbReference type="NCBI Taxonomy" id="2951"/>
    <lineage>
        <taxon>Eukaryota</taxon>
        <taxon>Sar</taxon>
        <taxon>Alveolata</taxon>
        <taxon>Dinophyceae</taxon>
        <taxon>Suessiales</taxon>
        <taxon>Symbiodiniaceae</taxon>
        <taxon>Symbiodinium</taxon>
    </lineage>
</organism>
<reference evidence="3 4" key="1">
    <citation type="submission" date="2016-02" db="EMBL/GenBank/DDBJ databases">
        <title>Genome analysis of coral dinoflagellate symbionts highlights evolutionary adaptations to a symbiotic lifestyle.</title>
        <authorList>
            <person name="Aranda M."/>
            <person name="Li Y."/>
            <person name="Liew Y.J."/>
            <person name="Baumgarten S."/>
            <person name="Simakov O."/>
            <person name="Wilson M."/>
            <person name="Piel J."/>
            <person name="Ashoor H."/>
            <person name="Bougouffa S."/>
            <person name="Bajic V.B."/>
            <person name="Ryu T."/>
            <person name="Ravasi T."/>
            <person name="Bayer T."/>
            <person name="Micklem G."/>
            <person name="Kim H."/>
            <person name="Bhak J."/>
            <person name="Lajeunesse T.C."/>
            <person name="Voolstra C.R."/>
        </authorList>
    </citation>
    <scope>NUCLEOTIDE SEQUENCE [LARGE SCALE GENOMIC DNA]</scope>
    <source>
        <strain evidence="3 4">CCMP2467</strain>
    </source>
</reference>
<feature type="compositionally biased region" description="Basic and acidic residues" evidence="2">
    <location>
        <begin position="198"/>
        <end position="224"/>
    </location>
</feature>
<feature type="compositionally biased region" description="Low complexity" evidence="2">
    <location>
        <begin position="11"/>
        <end position="21"/>
    </location>
</feature>
<dbReference type="AlphaFoldDB" id="A0A1Q9DI21"/>
<dbReference type="OrthoDB" id="10401403at2759"/>
<sequence length="304" mass="33684">MGIHTSRCLSAGEQEAPPAQEAAEELEDFVEERVRRTSELLELFSQEQKWLDHAADVMAARRMRAKEEADAIEALEQEDATHQEELSQLEAYVRQMSEHCESGGTSSKPDVSKCQALEERIRRNNSLPNIPSGGTQWDIKSWISDVLKVKTLVKSGSTPISPLRRVKPANDSTASPATPSWRRNIARPQLPGQPGEAETPRKSSDETPRKGSETPRKGETETPRKSGSTVQRLRIGRFIIEEFEVTYRGQDAPTEVEPTPRGGLAKAGWRLHEDPAKALSSQKDCRSAAAVEGCPEHPGPMAFR</sequence>
<protein>
    <submittedName>
        <fullName evidence="3">Uncharacterized protein</fullName>
    </submittedName>
</protein>
<keyword evidence="1" id="KW-0175">Coiled coil</keyword>
<evidence type="ECO:0000256" key="1">
    <source>
        <dbReference type="SAM" id="Coils"/>
    </source>
</evidence>
<evidence type="ECO:0000313" key="3">
    <source>
        <dbReference type="EMBL" id="OLP94841.1"/>
    </source>
</evidence>
<proteinExistence type="predicted"/>
<evidence type="ECO:0000256" key="2">
    <source>
        <dbReference type="SAM" id="MobiDB-lite"/>
    </source>
</evidence>
<keyword evidence="4" id="KW-1185">Reference proteome</keyword>
<dbReference type="EMBL" id="LSRX01000526">
    <property type="protein sequence ID" value="OLP94841.1"/>
    <property type="molecule type" value="Genomic_DNA"/>
</dbReference>
<feature type="region of interest" description="Disordered" evidence="2">
    <location>
        <begin position="158"/>
        <end position="233"/>
    </location>
</feature>
<name>A0A1Q9DI21_SYMMI</name>
<accession>A0A1Q9DI21</accession>
<feature type="region of interest" description="Disordered" evidence="2">
    <location>
        <begin position="1"/>
        <end position="23"/>
    </location>
</feature>
<comment type="caution">
    <text evidence="3">The sequence shown here is derived from an EMBL/GenBank/DDBJ whole genome shotgun (WGS) entry which is preliminary data.</text>
</comment>